<evidence type="ECO:0000313" key="2">
    <source>
        <dbReference type="EMBL" id="TLQ39513.1"/>
    </source>
</evidence>
<evidence type="ECO:0000313" key="3">
    <source>
        <dbReference type="Proteomes" id="UP000306420"/>
    </source>
</evidence>
<dbReference type="Proteomes" id="UP000306420">
    <property type="component" value="Unassembled WGS sequence"/>
</dbReference>
<protein>
    <submittedName>
        <fullName evidence="2">M20/M25/M40 family metallo-hydrolase</fullName>
    </submittedName>
</protein>
<keyword evidence="2" id="KW-0378">Hydrolase</keyword>
<dbReference type="Gene3D" id="3.40.630.10">
    <property type="entry name" value="Zn peptidases"/>
    <property type="match status" value="1"/>
</dbReference>
<dbReference type="PANTHER" id="PTHR30575:SF3">
    <property type="entry name" value="PEPTIDASE M20 DIMERISATION DOMAIN-CONTAINING PROTEIN"/>
    <property type="match status" value="1"/>
</dbReference>
<dbReference type="SUPFAM" id="SSF53187">
    <property type="entry name" value="Zn-dependent exopeptidases"/>
    <property type="match status" value="1"/>
</dbReference>
<name>A0A5R9DWS4_9LACT</name>
<dbReference type="GO" id="GO:0071713">
    <property type="term" value="F:para-aminobenzoyl-glutamate hydrolase activity"/>
    <property type="evidence" value="ECO:0007669"/>
    <property type="project" value="TreeGrafter"/>
</dbReference>
<dbReference type="InterPro" id="IPR036264">
    <property type="entry name" value="Bact_exopeptidase_dim_dom"/>
</dbReference>
<dbReference type="OrthoDB" id="9781032at2"/>
<sequence>MKAISDDIFTHPELGYKEFRTMKTVEDFLTETNPDQVIEYFSTTGMRVDLNHQQDITVAFIAELDAVRVPSHFQADSQSGAAHACGHFTQVTTALSLYGYLTEGERYKDFDFNIAFVFVPAEEFIDLEYRQQLIDEGTITYLGGKPEAMKLGVFDDVDFAMCVHTVGGEEEKTVEINCDLAGFLYKHYNFKGKATHAGWDPFSGINAYSMSTLFNTGLGLMRQQLREDLYVPINPVIDHGCFSTNVIPNQVQVGTDLRTISVDYMKTVAERMDKVAKGSAYSLEGDVEIQTQMGYLPFVQDRYLSTFVEEAFKEQDTITKWIDDRGAVAAAGDIGDLSFMMPSIQISYGGFAGVIHGDDLRMVDDEFVLQEFPEFLISVLNKMNGRIDKNQLYSRSYKEYESYIQAITQGESNEK</sequence>
<dbReference type="EMBL" id="VBSP01000057">
    <property type="protein sequence ID" value="TLQ39513.1"/>
    <property type="molecule type" value="Genomic_DNA"/>
</dbReference>
<dbReference type="AlphaFoldDB" id="A0A5R9DWS4"/>
<dbReference type="InterPro" id="IPR002933">
    <property type="entry name" value="Peptidase_M20"/>
</dbReference>
<dbReference type="SUPFAM" id="SSF55031">
    <property type="entry name" value="Bacterial exopeptidase dimerisation domain"/>
    <property type="match status" value="1"/>
</dbReference>
<proteinExistence type="predicted"/>
<dbReference type="Pfam" id="PF07687">
    <property type="entry name" value="M20_dimer"/>
    <property type="match status" value="1"/>
</dbReference>
<reference evidence="2 3" key="1">
    <citation type="submission" date="2019-05" db="EMBL/GenBank/DDBJ databases">
        <title>The metagenome of a microbial culture collection derived from dairy environment covers the genomic content of the human microbiome.</title>
        <authorList>
            <person name="Roder T."/>
            <person name="Wuthrich D."/>
            <person name="Sattari Z."/>
            <person name="Von Ah U."/>
            <person name="Bar C."/>
            <person name="Ronchi F."/>
            <person name="Macpherson A.J."/>
            <person name="Ganal-Vonarburg S.C."/>
            <person name="Bruggmann R."/>
            <person name="Vergeres G."/>
        </authorList>
    </citation>
    <scope>NUCLEOTIDE SEQUENCE [LARGE SCALE GENOMIC DNA]</scope>
    <source>
        <strain evidence="2 3">FAM 24227</strain>
    </source>
</reference>
<dbReference type="GO" id="GO:0016805">
    <property type="term" value="F:dipeptidase activity"/>
    <property type="evidence" value="ECO:0007669"/>
    <property type="project" value="TreeGrafter"/>
</dbReference>
<dbReference type="InterPro" id="IPR011650">
    <property type="entry name" value="Peptidase_M20_dimer"/>
</dbReference>
<dbReference type="Pfam" id="PF01546">
    <property type="entry name" value="Peptidase_M20"/>
    <property type="match status" value="1"/>
</dbReference>
<dbReference type="GO" id="GO:0005737">
    <property type="term" value="C:cytoplasm"/>
    <property type="evidence" value="ECO:0007669"/>
    <property type="project" value="TreeGrafter"/>
</dbReference>
<dbReference type="PANTHER" id="PTHR30575">
    <property type="entry name" value="PEPTIDASE M20"/>
    <property type="match status" value="1"/>
</dbReference>
<gene>
    <name evidence="2" type="ORF">FEZ33_10910</name>
</gene>
<comment type="caution">
    <text evidence="2">The sequence shown here is derived from an EMBL/GenBank/DDBJ whole genome shotgun (WGS) entry which is preliminary data.</text>
</comment>
<accession>A0A5R9DWS4</accession>
<dbReference type="InterPro" id="IPR052030">
    <property type="entry name" value="Peptidase_M20/M20A_hydrolases"/>
</dbReference>
<dbReference type="Gene3D" id="3.30.70.360">
    <property type="match status" value="1"/>
</dbReference>
<organism evidence="2 3">
    <name type="scientific">Ruoffia tabacinasalis</name>
    <dbReference type="NCBI Taxonomy" id="87458"/>
    <lineage>
        <taxon>Bacteria</taxon>
        <taxon>Bacillati</taxon>
        <taxon>Bacillota</taxon>
        <taxon>Bacilli</taxon>
        <taxon>Lactobacillales</taxon>
        <taxon>Aerococcaceae</taxon>
        <taxon>Ruoffia</taxon>
    </lineage>
</organism>
<feature type="domain" description="Peptidase M20 dimerisation" evidence="1">
    <location>
        <begin position="185"/>
        <end position="277"/>
    </location>
</feature>
<dbReference type="GO" id="GO:0046657">
    <property type="term" value="P:folic acid catabolic process"/>
    <property type="evidence" value="ECO:0007669"/>
    <property type="project" value="TreeGrafter"/>
</dbReference>
<evidence type="ECO:0000259" key="1">
    <source>
        <dbReference type="Pfam" id="PF07687"/>
    </source>
</evidence>